<proteinExistence type="predicted"/>
<protein>
    <recommendedName>
        <fullName evidence="1">Phosphatidic acid phosphatase type 2/haloperoxidase domain-containing protein</fullName>
    </recommendedName>
</protein>
<accession>A0ABP6UKC5</accession>
<sequence length="430" mass="48237">MLIIISCKKEYDSEALDIYTNVQLVAWNKKLTEIMISDVFTPPVASRIYAYPNIAAYEVMNAAGATDHSFATTLNDLTPIPKPDVNQEINYPIASIISFSTVSKSLIYNREMLETYETEFIQKVKETGIDPTLLSNSITFGKSVGNHILDWANKDGYKERSALSRYQIKLNDPASWKPTPPDYMEAIEPNWNTLRTFVLDSANQFSPGTPTAFDTIPSSQFYKETKEVYETVKNLEQENLAKAKFWDCNPNISYTKGHIMYFKQQISPGGHWMMIACQVIEQEKLSPLKASEVLSKVGISIADAFISCWSEKYKTSVIRPETYINTYIDPDWKPILQTPAFPEYTSGHSVASTAAATMLTSIFGENYAFTDSTEIPYGLPARSFNSFNDAAAEAAISRLYGGIHYMPAITNGVEQGKQIGNYVVTNLHFN</sequence>
<dbReference type="Pfam" id="PF01569">
    <property type="entry name" value="PAP2"/>
    <property type="match status" value="1"/>
</dbReference>
<dbReference type="Gene3D" id="1.10.606.20">
    <property type="match status" value="1"/>
</dbReference>
<gene>
    <name evidence="2" type="ORF">GCM10022393_24490</name>
</gene>
<evidence type="ECO:0000259" key="1">
    <source>
        <dbReference type="Pfam" id="PF01569"/>
    </source>
</evidence>
<keyword evidence="3" id="KW-1185">Reference proteome</keyword>
<dbReference type="Proteomes" id="UP001500459">
    <property type="component" value="Unassembled WGS sequence"/>
</dbReference>
<dbReference type="PANTHER" id="PTHR34599:SF1">
    <property type="entry name" value="PHOSPHATIDIC ACID PHOSPHATASE TYPE 2_HALOPEROXIDASE DOMAIN-CONTAINING PROTEIN"/>
    <property type="match status" value="1"/>
</dbReference>
<organism evidence="2 3">
    <name type="scientific">Aquimarina addita</name>
    <dbReference type="NCBI Taxonomy" id="870485"/>
    <lineage>
        <taxon>Bacteria</taxon>
        <taxon>Pseudomonadati</taxon>
        <taxon>Bacteroidota</taxon>
        <taxon>Flavobacteriia</taxon>
        <taxon>Flavobacteriales</taxon>
        <taxon>Flavobacteriaceae</taxon>
        <taxon>Aquimarina</taxon>
    </lineage>
</organism>
<dbReference type="InterPro" id="IPR000326">
    <property type="entry name" value="PAP2/HPO"/>
</dbReference>
<evidence type="ECO:0000313" key="2">
    <source>
        <dbReference type="EMBL" id="GAA3510317.1"/>
    </source>
</evidence>
<dbReference type="InterPro" id="IPR036938">
    <property type="entry name" value="PAP2/HPO_sf"/>
</dbReference>
<dbReference type="PANTHER" id="PTHR34599">
    <property type="entry name" value="PEROXIDASE-RELATED"/>
    <property type="match status" value="1"/>
</dbReference>
<feature type="domain" description="Phosphatidic acid phosphatase type 2/haloperoxidase" evidence="1">
    <location>
        <begin position="304"/>
        <end position="413"/>
    </location>
</feature>
<dbReference type="EMBL" id="BAABCW010000009">
    <property type="protein sequence ID" value="GAA3510317.1"/>
    <property type="molecule type" value="Genomic_DNA"/>
</dbReference>
<comment type="caution">
    <text evidence="2">The sequence shown here is derived from an EMBL/GenBank/DDBJ whole genome shotgun (WGS) entry which is preliminary data.</text>
</comment>
<name>A0ABP6UKC5_9FLAO</name>
<dbReference type="CDD" id="cd03398">
    <property type="entry name" value="PAP2_haloperoxidase"/>
    <property type="match status" value="1"/>
</dbReference>
<reference evidence="3" key="1">
    <citation type="journal article" date="2019" name="Int. J. Syst. Evol. Microbiol.">
        <title>The Global Catalogue of Microorganisms (GCM) 10K type strain sequencing project: providing services to taxonomists for standard genome sequencing and annotation.</title>
        <authorList>
            <consortium name="The Broad Institute Genomics Platform"/>
            <consortium name="The Broad Institute Genome Sequencing Center for Infectious Disease"/>
            <person name="Wu L."/>
            <person name="Ma J."/>
        </authorList>
    </citation>
    <scope>NUCLEOTIDE SEQUENCE [LARGE SCALE GENOMIC DNA]</scope>
    <source>
        <strain evidence="3">JCM 17106</strain>
    </source>
</reference>
<dbReference type="InterPro" id="IPR052559">
    <property type="entry name" value="V-haloperoxidase"/>
</dbReference>
<evidence type="ECO:0000313" key="3">
    <source>
        <dbReference type="Proteomes" id="UP001500459"/>
    </source>
</evidence>
<dbReference type="SUPFAM" id="SSF48317">
    <property type="entry name" value="Acid phosphatase/Vanadium-dependent haloperoxidase"/>
    <property type="match status" value="1"/>
</dbReference>